<accession>A0A0C4EAG6</accession>
<reference evidence="2" key="3">
    <citation type="submission" date="2011-03" db="EMBL/GenBank/DDBJ databases">
        <title>Annotation of Magnaporthe poae ATCC 64411.</title>
        <authorList>
            <person name="Ma L.-J."/>
            <person name="Dead R."/>
            <person name="Young S.K."/>
            <person name="Zeng Q."/>
            <person name="Gargeya S."/>
            <person name="Fitzgerald M."/>
            <person name="Haas B."/>
            <person name="Abouelleil A."/>
            <person name="Alvarado L."/>
            <person name="Arachchi H.M."/>
            <person name="Berlin A."/>
            <person name="Brown A."/>
            <person name="Chapman S.B."/>
            <person name="Chen Z."/>
            <person name="Dunbar C."/>
            <person name="Freedman E."/>
            <person name="Gearin G."/>
            <person name="Gellesch M."/>
            <person name="Goldberg J."/>
            <person name="Griggs A."/>
            <person name="Gujja S."/>
            <person name="Heiman D."/>
            <person name="Howarth C."/>
            <person name="Larson L."/>
            <person name="Lui A."/>
            <person name="MacDonald P.J.P."/>
            <person name="Mehta T."/>
            <person name="Montmayeur A."/>
            <person name="Murphy C."/>
            <person name="Neiman D."/>
            <person name="Pearson M."/>
            <person name="Priest M."/>
            <person name="Roberts A."/>
            <person name="Saif S."/>
            <person name="Shea T."/>
            <person name="Shenoy N."/>
            <person name="Sisk P."/>
            <person name="Stolte C."/>
            <person name="Sykes S."/>
            <person name="Yandava C."/>
            <person name="Wortman J."/>
            <person name="Nusbaum C."/>
            <person name="Birren B."/>
        </authorList>
    </citation>
    <scope>NUCLEOTIDE SEQUENCE</scope>
    <source>
        <strain evidence="2">ATCC 64411</strain>
    </source>
</reference>
<reference evidence="3" key="5">
    <citation type="submission" date="2015-06" db="UniProtKB">
        <authorList>
            <consortium name="EnsemblFungi"/>
        </authorList>
    </citation>
    <scope>IDENTIFICATION</scope>
    <source>
        <strain evidence="3">ATCC 64411</strain>
    </source>
</reference>
<reference evidence="4" key="2">
    <citation type="submission" date="2010-05" db="EMBL/GenBank/DDBJ databases">
        <title>The genome sequence of Magnaporthe poae strain ATCC 64411.</title>
        <authorList>
            <person name="Ma L.-J."/>
            <person name="Dead R."/>
            <person name="Young S."/>
            <person name="Zeng Q."/>
            <person name="Koehrsen M."/>
            <person name="Alvarado L."/>
            <person name="Berlin A."/>
            <person name="Chapman S.B."/>
            <person name="Chen Z."/>
            <person name="Freedman E."/>
            <person name="Gellesch M."/>
            <person name="Goldberg J."/>
            <person name="Griggs A."/>
            <person name="Gujja S."/>
            <person name="Heilman E.R."/>
            <person name="Heiman D."/>
            <person name="Hepburn T."/>
            <person name="Howarth C."/>
            <person name="Jen D."/>
            <person name="Larson L."/>
            <person name="Mehta T."/>
            <person name="Neiman D."/>
            <person name="Pearson M."/>
            <person name="Roberts A."/>
            <person name="Saif S."/>
            <person name="Shea T."/>
            <person name="Shenoy N."/>
            <person name="Sisk P."/>
            <person name="Stolte C."/>
            <person name="Sykes S."/>
            <person name="Walk T."/>
            <person name="White J."/>
            <person name="Yandava C."/>
            <person name="Haas B."/>
            <person name="Nusbaum C."/>
            <person name="Birren B."/>
        </authorList>
    </citation>
    <scope>NUCLEOTIDE SEQUENCE [LARGE SCALE GENOMIC DNA]</scope>
    <source>
        <strain evidence="4">ATCC 64411 / 73-15</strain>
    </source>
</reference>
<evidence type="ECO:0000313" key="2">
    <source>
        <dbReference type="EMBL" id="KLU91113.1"/>
    </source>
</evidence>
<dbReference type="EnsemblFungi" id="MAPG_09636T0">
    <property type="protein sequence ID" value="MAPG_09636T0"/>
    <property type="gene ID" value="MAPG_09636"/>
</dbReference>
<dbReference type="EMBL" id="ADBL01002464">
    <property type="status" value="NOT_ANNOTATED_CDS"/>
    <property type="molecule type" value="Genomic_DNA"/>
</dbReference>
<dbReference type="EMBL" id="GL876976">
    <property type="protein sequence ID" value="KLU91113.1"/>
    <property type="molecule type" value="Genomic_DNA"/>
</dbReference>
<name>A0A0C4EAG6_MAGP6</name>
<organism evidence="3 4">
    <name type="scientific">Magnaporthiopsis poae (strain ATCC 64411 / 73-15)</name>
    <name type="common">Kentucky bluegrass fungus</name>
    <name type="synonym">Magnaporthe poae</name>
    <dbReference type="NCBI Taxonomy" id="644358"/>
    <lineage>
        <taxon>Eukaryota</taxon>
        <taxon>Fungi</taxon>
        <taxon>Dikarya</taxon>
        <taxon>Ascomycota</taxon>
        <taxon>Pezizomycotina</taxon>
        <taxon>Sordariomycetes</taxon>
        <taxon>Sordariomycetidae</taxon>
        <taxon>Magnaporthales</taxon>
        <taxon>Magnaporthaceae</taxon>
        <taxon>Magnaporthiopsis</taxon>
    </lineage>
</organism>
<keyword evidence="4" id="KW-1185">Reference proteome</keyword>
<evidence type="ECO:0000256" key="1">
    <source>
        <dbReference type="SAM" id="MobiDB-lite"/>
    </source>
</evidence>
<evidence type="ECO:0000313" key="3">
    <source>
        <dbReference type="EnsemblFungi" id="MAPG_09636T0"/>
    </source>
</evidence>
<feature type="region of interest" description="Disordered" evidence="1">
    <location>
        <begin position="1"/>
        <end position="34"/>
    </location>
</feature>
<evidence type="ECO:0000313" key="4">
    <source>
        <dbReference type="Proteomes" id="UP000011715"/>
    </source>
</evidence>
<reference evidence="3" key="4">
    <citation type="journal article" date="2015" name="G3 (Bethesda)">
        <title>Genome sequences of three phytopathogenic species of the Magnaporthaceae family of fungi.</title>
        <authorList>
            <person name="Okagaki L.H."/>
            <person name="Nunes C.C."/>
            <person name="Sailsbery J."/>
            <person name="Clay B."/>
            <person name="Brown D."/>
            <person name="John T."/>
            <person name="Oh Y."/>
            <person name="Young N."/>
            <person name="Fitzgerald M."/>
            <person name="Haas B.J."/>
            <person name="Zeng Q."/>
            <person name="Young S."/>
            <person name="Adiconis X."/>
            <person name="Fan L."/>
            <person name="Levin J.Z."/>
            <person name="Mitchell T.K."/>
            <person name="Okubara P.A."/>
            <person name="Farman M.L."/>
            <person name="Kohn L.M."/>
            <person name="Birren B."/>
            <person name="Ma L.-J."/>
            <person name="Dean R.A."/>
        </authorList>
    </citation>
    <scope>NUCLEOTIDE SEQUENCE</scope>
    <source>
        <strain evidence="3">ATCC 64411 / 73-15</strain>
    </source>
</reference>
<proteinExistence type="predicted"/>
<reference evidence="2" key="1">
    <citation type="submission" date="2010-05" db="EMBL/GenBank/DDBJ databases">
        <title>The Genome Sequence of Magnaporthe poae strain ATCC 64411.</title>
        <authorList>
            <consortium name="The Broad Institute Genome Sequencing Platform"/>
            <consortium name="Broad Institute Genome Sequencing Center for Infectious Disease"/>
            <person name="Ma L.-J."/>
            <person name="Dead R."/>
            <person name="Young S."/>
            <person name="Zeng Q."/>
            <person name="Koehrsen M."/>
            <person name="Alvarado L."/>
            <person name="Berlin A."/>
            <person name="Chapman S.B."/>
            <person name="Chen Z."/>
            <person name="Freedman E."/>
            <person name="Gellesch M."/>
            <person name="Goldberg J."/>
            <person name="Griggs A."/>
            <person name="Gujja S."/>
            <person name="Heilman E.R."/>
            <person name="Heiman D."/>
            <person name="Hepburn T."/>
            <person name="Howarth C."/>
            <person name="Jen D."/>
            <person name="Larson L."/>
            <person name="Mehta T."/>
            <person name="Neiman D."/>
            <person name="Pearson M."/>
            <person name="Roberts A."/>
            <person name="Saif S."/>
            <person name="Shea T."/>
            <person name="Shenoy N."/>
            <person name="Sisk P."/>
            <person name="Stolte C."/>
            <person name="Sykes S."/>
            <person name="Walk T."/>
            <person name="White J."/>
            <person name="Yandava C."/>
            <person name="Haas B."/>
            <person name="Nusbaum C."/>
            <person name="Birren B."/>
        </authorList>
    </citation>
    <scope>NUCLEOTIDE SEQUENCE</scope>
    <source>
        <strain evidence="2">ATCC 64411</strain>
    </source>
</reference>
<sequence length="178" mass="19867">MKPEEHRKTTGSATKEGSVDALQGERNSDVKEKGSQNLAMLQWWLEETPKEEPFHGLDLGQVGQAVPGTMVNVILAPAAFRPYVVMLFPRLLLHWTVSSGVHHAGAFHLLRATAARRRFLAHHKARRRQGTIRLHVGVKVQTQREAKDLLSGSKGSSRKAILVRFFLIRFATGTRSTT</sequence>
<gene>
    <name evidence="2" type="ORF">MAPG_09636</name>
</gene>
<dbReference type="AlphaFoldDB" id="A0A0C4EAG6"/>
<dbReference type="Proteomes" id="UP000011715">
    <property type="component" value="Unassembled WGS sequence"/>
</dbReference>
<protein>
    <submittedName>
        <fullName evidence="2 3">Uncharacterized protein</fullName>
    </submittedName>
</protein>
<dbReference type="VEuPathDB" id="FungiDB:MAPG_09636"/>